<keyword evidence="1" id="KW-0677">Repeat</keyword>
<gene>
    <name evidence="4" type="ORF">SAMN05421508_10956</name>
</gene>
<dbReference type="Gene3D" id="2.160.20.10">
    <property type="entry name" value="Single-stranded right-handed beta-helix, Pectin lyase-like"/>
    <property type="match status" value="2"/>
</dbReference>
<dbReference type="SMART" id="SM00722">
    <property type="entry name" value="CASH"/>
    <property type="match status" value="2"/>
</dbReference>
<dbReference type="SMART" id="SM00710">
    <property type="entry name" value="PbH1"/>
    <property type="match status" value="9"/>
</dbReference>
<dbReference type="RefSeq" id="WP_097280724.1">
    <property type="nucleotide sequence ID" value="NZ_OCNJ01000009.1"/>
</dbReference>
<feature type="domain" description="Carbohydrate-binding/sugar hydrolysis" evidence="3">
    <location>
        <begin position="203"/>
        <end position="364"/>
    </location>
</feature>
<proteinExistence type="predicted"/>
<dbReference type="OrthoDB" id="9767990at2"/>
<keyword evidence="2" id="KW-0732">Signal</keyword>
<evidence type="ECO:0000256" key="1">
    <source>
        <dbReference type="ARBA" id="ARBA00022737"/>
    </source>
</evidence>
<feature type="chain" id="PRO_5012606132" evidence="2">
    <location>
        <begin position="28"/>
        <end position="431"/>
    </location>
</feature>
<dbReference type="Pfam" id="PF05048">
    <property type="entry name" value="NosD"/>
    <property type="match status" value="1"/>
</dbReference>
<dbReference type="InterPro" id="IPR026464">
    <property type="entry name" value="NosD_copper_fam"/>
</dbReference>
<evidence type="ECO:0000313" key="4">
    <source>
        <dbReference type="EMBL" id="SOD99545.1"/>
    </source>
</evidence>
<dbReference type="EMBL" id="OCNJ01000009">
    <property type="protein sequence ID" value="SOD99545.1"/>
    <property type="molecule type" value="Genomic_DNA"/>
</dbReference>
<dbReference type="InterPro" id="IPR006626">
    <property type="entry name" value="PbH1"/>
</dbReference>
<organism evidence="4 5">
    <name type="scientific">Caenispirillum bisanense</name>
    <dbReference type="NCBI Taxonomy" id="414052"/>
    <lineage>
        <taxon>Bacteria</taxon>
        <taxon>Pseudomonadati</taxon>
        <taxon>Pseudomonadota</taxon>
        <taxon>Alphaproteobacteria</taxon>
        <taxon>Rhodospirillales</taxon>
        <taxon>Novispirillaceae</taxon>
        <taxon>Caenispirillum</taxon>
    </lineage>
</organism>
<dbReference type="InterPro" id="IPR012334">
    <property type="entry name" value="Pectin_lyas_fold"/>
</dbReference>
<accession>A0A286GVH8</accession>
<dbReference type="InterPro" id="IPR051550">
    <property type="entry name" value="SCF-Subunits/Alg-Epimerases"/>
</dbReference>
<dbReference type="Proteomes" id="UP000219621">
    <property type="component" value="Unassembled WGS sequence"/>
</dbReference>
<name>A0A286GVH8_9PROT</name>
<evidence type="ECO:0000256" key="2">
    <source>
        <dbReference type="SAM" id="SignalP"/>
    </source>
</evidence>
<dbReference type="InterPro" id="IPR011050">
    <property type="entry name" value="Pectin_lyase_fold/virulence"/>
</dbReference>
<feature type="signal peptide" evidence="2">
    <location>
        <begin position="1"/>
        <end position="27"/>
    </location>
</feature>
<dbReference type="SUPFAM" id="SSF51126">
    <property type="entry name" value="Pectin lyase-like"/>
    <property type="match status" value="1"/>
</dbReference>
<dbReference type="InterPro" id="IPR007742">
    <property type="entry name" value="NosD_dom"/>
</dbReference>
<keyword evidence="5" id="KW-1185">Reference proteome</keyword>
<evidence type="ECO:0000259" key="3">
    <source>
        <dbReference type="SMART" id="SM00722"/>
    </source>
</evidence>
<dbReference type="InterPro" id="IPR006633">
    <property type="entry name" value="Carb-bd_sugar_hydrolysis-dom"/>
</dbReference>
<evidence type="ECO:0000313" key="5">
    <source>
        <dbReference type="Proteomes" id="UP000219621"/>
    </source>
</evidence>
<sequence length="431" mass="45591">MRARGFIRAAAVATAVLVTAAAGGAPAGTGPGAGVLAETRDLAALLGAASTGGVLRLPEGVYRGGVVIDKPLTLIGEGEVVIDGGGQGRVIELAAPGITLRNLTIRGSGASLDREDAGVYVTQAADGAVVADNRIVGNLIGVYLKGPDDALVQGNTIAGRMDLRVSERGNGVQLWNTPGSKVIGNRIVGGRDGIFTTTSKDNVFADNVLEDLRFAVHYMYTNDSVLSGNRSLNNDAGYVIMFSHGLTVENNLSRSDREHGFVFNYANSSKLRGNAVVDGGDKCVFIYNANKNDFRENRFEDCAVGIHFTAGSERNTIVGNAFIRNETQVKYVGTRYLEWAENGVGNYWSDNAAFDLDGDGIADRPYRPNGLVDQIVWRAPAAKLLLTSPAVQLIQWAQSAFPAILPGGVVDPHPLMRPPAVPAAQLAESRK</sequence>
<dbReference type="AlphaFoldDB" id="A0A286GVH8"/>
<reference evidence="4 5" key="1">
    <citation type="submission" date="2017-09" db="EMBL/GenBank/DDBJ databases">
        <authorList>
            <person name="Ehlers B."/>
            <person name="Leendertz F.H."/>
        </authorList>
    </citation>
    <scope>NUCLEOTIDE SEQUENCE [LARGE SCALE GENOMIC DNA]</scope>
    <source>
        <strain evidence="4 5">USBA 140</strain>
    </source>
</reference>
<feature type="domain" description="Carbohydrate-binding/sugar hydrolysis" evidence="3">
    <location>
        <begin position="57"/>
        <end position="197"/>
    </location>
</feature>
<dbReference type="PANTHER" id="PTHR22990">
    <property type="entry name" value="F-BOX ONLY PROTEIN"/>
    <property type="match status" value="1"/>
</dbReference>
<dbReference type="PANTHER" id="PTHR22990:SF15">
    <property type="entry name" value="F-BOX ONLY PROTEIN 10"/>
    <property type="match status" value="1"/>
</dbReference>
<dbReference type="NCBIfam" id="TIGR04247">
    <property type="entry name" value="NosD_copper_fam"/>
    <property type="match status" value="1"/>
</dbReference>
<protein>
    <submittedName>
        <fullName evidence="4">Nitrous oxidase accessory protein</fullName>
    </submittedName>
</protein>